<protein>
    <submittedName>
        <fullName evidence="1">Uncharacterized protein</fullName>
    </submittedName>
</protein>
<keyword evidence="2" id="KW-1185">Reference proteome</keyword>
<name>A0A9P4YDW1_CRYP1</name>
<dbReference type="EMBL" id="MU032344">
    <property type="protein sequence ID" value="KAF3771119.1"/>
    <property type="molecule type" value="Genomic_DNA"/>
</dbReference>
<reference evidence="1" key="1">
    <citation type="journal article" date="2020" name="Phytopathology">
        <title>Genome sequence of the chestnut blight fungus Cryphonectria parasitica EP155: A fundamental resource for an archetypical invasive plant pathogen.</title>
        <authorList>
            <person name="Crouch J.A."/>
            <person name="Dawe A."/>
            <person name="Aerts A."/>
            <person name="Barry K."/>
            <person name="Churchill A.C.L."/>
            <person name="Grimwood J."/>
            <person name="Hillman B."/>
            <person name="Milgroom M.G."/>
            <person name="Pangilinan J."/>
            <person name="Smith M."/>
            <person name="Salamov A."/>
            <person name="Schmutz J."/>
            <person name="Yadav J."/>
            <person name="Grigoriev I.V."/>
            <person name="Nuss D."/>
        </authorList>
    </citation>
    <scope>NUCLEOTIDE SEQUENCE</scope>
    <source>
        <strain evidence="1">EP155</strain>
    </source>
</reference>
<dbReference type="AlphaFoldDB" id="A0A9P4YDW1"/>
<dbReference type="RefSeq" id="XP_040782080.1">
    <property type="nucleotide sequence ID" value="XM_040914944.1"/>
</dbReference>
<accession>A0A9P4YDW1</accession>
<evidence type="ECO:0000313" key="2">
    <source>
        <dbReference type="Proteomes" id="UP000803844"/>
    </source>
</evidence>
<evidence type="ECO:0000313" key="1">
    <source>
        <dbReference type="EMBL" id="KAF3771119.1"/>
    </source>
</evidence>
<dbReference type="GeneID" id="63832073"/>
<proteinExistence type="predicted"/>
<organism evidence="1 2">
    <name type="scientific">Cryphonectria parasitica (strain ATCC 38755 / EP155)</name>
    <dbReference type="NCBI Taxonomy" id="660469"/>
    <lineage>
        <taxon>Eukaryota</taxon>
        <taxon>Fungi</taxon>
        <taxon>Dikarya</taxon>
        <taxon>Ascomycota</taxon>
        <taxon>Pezizomycotina</taxon>
        <taxon>Sordariomycetes</taxon>
        <taxon>Sordariomycetidae</taxon>
        <taxon>Diaporthales</taxon>
        <taxon>Cryphonectriaceae</taxon>
        <taxon>Cryphonectria-Endothia species complex</taxon>
        <taxon>Cryphonectria</taxon>
    </lineage>
</organism>
<feature type="non-terminal residue" evidence="1">
    <location>
        <position position="1"/>
    </location>
</feature>
<gene>
    <name evidence="1" type="ORF">M406DRAFT_101111</name>
</gene>
<sequence>MLYHRIQDPDSCVVCLGQAHCANPLQHCGQVVLKGDSNSYRVGRPVSIIPVLRQSGWTLCETDRSGCERARESQDMTGIITTKWHKQPAASPVLPYYLRYP</sequence>
<comment type="caution">
    <text evidence="1">The sequence shown here is derived from an EMBL/GenBank/DDBJ whole genome shotgun (WGS) entry which is preliminary data.</text>
</comment>
<dbReference type="Proteomes" id="UP000803844">
    <property type="component" value="Unassembled WGS sequence"/>
</dbReference>